<dbReference type="PANTHER" id="PTHR33231:SF1">
    <property type="entry name" value="30S RIBOSOMAL PROTEIN"/>
    <property type="match status" value="1"/>
</dbReference>
<dbReference type="Proteomes" id="UP000295765">
    <property type="component" value="Unassembled WGS sequence"/>
</dbReference>
<evidence type="ECO:0000256" key="4">
    <source>
        <dbReference type="ARBA" id="ARBA00041148"/>
    </source>
</evidence>
<evidence type="ECO:0000256" key="5">
    <source>
        <dbReference type="ARBA" id="ARBA00041319"/>
    </source>
</evidence>
<accession>A0A4V2SCN7</accession>
<dbReference type="InterPro" id="IPR050574">
    <property type="entry name" value="HPF/YfiA_ribosome-assoc"/>
</dbReference>
<dbReference type="Gene3D" id="3.30.160.100">
    <property type="entry name" value="Ribosome hibernation promotion factor-like"/>
    <property type="match status" value="1"/>
</dbReference>
<comment type="similarity">
    <text evidence="2">Belongs to the HPF/YfiA ribosome-associated protein family. Short HPF subfamily.</text>
</comment>
<dbReference type="SUPFAM" id="SSF69754">
    <property type="entry name" value="Ribosome binding protein Y (YfiA homologue)"/>
    <property type="match status" value="1"/>
</dbReference>
<dbReference type="GO" id="GO:0045900">
    <property type="term" value="P:negative regulation of translational elongation"/>
    <property type="evidence" value="ECO:0007669"/>
    <property type="project" value="TreeGrafter"/>
</dbReference>
<dbReference type="InterPro" id="IPR036567">
    <property type="entry name" value="RHF-like"/>
</dbReference>
<dbReference type="FunFam" id="3.30.160.100:FF:000001">
    <property type="entry name" value="Ribosome hibernation promoting factor"/>
    <property type="match status" value="1"/>
</dbReference>
<comment type="subunit">
    <text evidence="3">Associates exclusively with 100S ribosomes, which are dimers of 70S ribosomes.</text>
</comment>
<dbReference type="NCBIfam" id="TIGR00741">
    <property type="entry name" value="yfiA"/>
    <property type="match status" value="1"/>
</dbReference>
<dbReference type="GO" id="GO:0043024">
    <property type="term" value="F:ribosomal small subunit binding"/>
    <property type="evidence" value="ECO:0007669"/>
    <property type="project" value="TreeGrafter"/>
</dbReference>
<dbReference type="PANTHER" id="PTHR33231">
    <property type="entry name" value="30S RIBOSOMAL PROTEIN"/>
    <property type="match status" value="1"/>
</dbReference>
<evidence type="ECO:0000313" key="6">
    <source>
        <dbReference type="EMBL" id="TCO80140.1"/>
    </source>
</evidence>
<dbReference type="AlphaFoldDB" id="A0A4V2SCN7"/>
<evidence type="ECO:0000256" key="3">
    <source>
        <dbReference type="ARBA" id="ARBA00038695"/>
    </source>
</evidence>
<evidence type="ECO:0000313" key="7">
    <source>
        <dbReference type="Proteomes" id="UP000295765"/>
    </source>
</evidence>
<dbReference type="InterPro" id="IPR003489">
    <property type="entry name" value="RHF/RaiA"/>
</dbReference>
<comment type="caution">
    <text evidence="6">The sequence shown here is derived from an EMBL/GenBank/DDBJ whole genome shotgun (WGS) entry which is preliminary data.</text>
</comment>
<dbReference type="EMBL" id="SLWY01000016">
    <property type="protein sequence ID" value="TCO80140.1"/>
    <property type="molecule type" value="Genomic_DNA"/>
</dbReference>
<dbReference type="CDD" id="cd00552">
    <property type="entry name" value="RaiA"/>
    <property type="match status" value="1"/>
</dbReference>
<name>A0A4V2SCN7_9GAMM</name>
<dbReference type="RefSeq" id="WP_132544126.1">
    <property type="nucleotide sequence ID" value="NZ_SLWY01000016.1"/>
</dbReference>
<dbReference type="Pfam" id="PF02482">
    <property type="entry name" value="Ribosomal_S30AE"/>
    <property type="match status" value="1"/>
</dbReference>
<dbReference type="OrthoDB" id="9795980at2"/>
<sequence>MQMNLTGHHVEITQPLRDYVQDKIGRIERHYDNVTSAHVILSIEKLDQKAEATVHVAGGDIHAYATEADMYAAIDVLADKLDRQIKKYKEKLTDHHRSDKVRSFT</sequence>
<evidence type="ECO:0000256" key="2">
    <source>
        <dbReference type="ARBA" id="ARBA00038434"/>
    </source>
</evidence>
<evidence type="ECO:0000256" key="1">
    <source>
        <dbReference type="ARBA" id="ARBA00022845"/>
    </source>
</evidence>
<reference evidence="6 7" key="1">
    <citation type="submission" date="2019-03" db="EMBL/GenBank/DDBJ databases">
        <title>Genomic Encyclopedia of Type Strains, Phase IV (KMG-IV): sequencing the most valuable type-strain genomes for metagenomic binning, comparative biology and taxonomic classification.</title>
        <authorList>
            <person name="Goeker M."/>
        </authorList>
    </citation>
    <scope>NUCLEOTIDE SEQUENCE [LARGE SCALE GENOMIC DNA]</scope>
    <source>
        <strain evidence="6 7">DSM 25287</strain>
    </source>
</reference>
<organism evidence="6 7">
    <name type="scientific">Plasticicumulans lactativorans</name>
    <dbReference type="NCBI Taxonomy" id="1133106"/>
    <lineage>
        <taxon>Bacteria</taxon>
        <taxon>Pseudomonadati</taxon>
        <taxon>Pseudomonadota</taxon>
        <taxon>Gammaproteobacteria</taxon>
        <taxon>Candidatus Competibacteraceae</taxon>
        <taxon>Plasticicumulans</taxon>
    </lineage>
</organism>
<proteinExistence type="inferred from homology"/>
<keyword evidence="1" id="KW-0810">Translation regulation</keyword>
<dbReference type="GO" id="GO:0022627">
    <property type="term" value="C:cytosolic small ribosomal subunit"/>
    <property type="evidence" value="ECO:0007669"/>
    <property type="project" value="TreeGrafter"/>
</dbReference>
<protein>
    <recommendedName>
        <fullName evidence="4">Ribosome hibernation promoting factor</fullName>
    </recommendedName>
    <alternativeName>
        <fullName evidence="5">Hibernation factor HPF</fullName>
    </alternativeName>
</protein>
<gene>
    <name evidence="6" type="ORF">EV699_11645</name>
</gene>
<keyword evidence="7" id="KW-1185">Reference proteome</keyword>